<evidence type="ECO:0000256" key="7">
    <source>
        <dbReference type="PROSITE-ProRule" id="PRU00023"/>
    </source>
</evidence>
<keyword evidence="3" id="KW-0677">Repeat</keyword>
<feature type="transmembrane region" description="Helical" evidence="8">
    <location>
        <begin position="498"/>
        <end position="521"/>
    </location>
</feature>
<dbReference type="SUPFAM" id="SSF48403">
    <property type="entry name" value="Ankyrin repeat"/>
    <property type="match status" value="1"/>
</dbReference>
<dbReference type="InterPro" id="IPR026961">
    <property type="entry name" value="PGG_dom"/>
</dbReference>
<keyword evidence="4 8" id="KW-1133">Transmembrane helix</keyword>
<dbReference type="EMBL" id="OZ019906">
    <property type="protein sequence ID" value="CAK9203087.1"/>
    <property type="molecule type" value="Genomic_DNA"/>
</dbReference>
<dbReference type="Pfam" id="PF13962">
    <property type="entry name" value="PGG"/>
    <property type="match status" value="1"/>
</dbReference>
<dbReference type="PROSITE" id="PS50088">
    <property type="entry name" value="ANK_REPEAT"/>
    <property type="match status" value="1"/>
</dbReference>
<keyword evidence="5 7" id="KW-0040">ANK repeat</keyword>
<evidence type="ECO:0000256" key="5">
    <source>
        <dbReference type="ARBA" id="ARBA00023043"/>
    </source>
</evidence>
<gene>
    <name evidence="10" type="ORF">CSSPTR1EN2_LOCUS6711</name>
</gene>
<dbReference type="PANTHER" id="PTHR24186:SF38">
    <property type="entry name" value="ANKYRIN REPEAT FAMILY PROTEIN"/>
    <property type="match status" value="1"/>
</dbReference>
<proteinExistence type="predicted"/>
<dbReference type="PROSITE" id="PS50297">
    <property type="entry name" value="ANK_REP_REGION"/>
    <property type="match status" value="1"/>
</dbReference>
<keyword evidence="11" id="KW-1185">Reference proteome</keyword>
<dbReference type="Pfam" id="PF12796">
    <property type="entry name" value="Ank_2"/>
    <property type="match status" value="2"/>
</dbReference>
<evidence type="ECO:0000256" key="2">
    <source>
        <dbReference type="ARBA" id="ARBA00022692"/>
    </source>
</evidence>
<evidence type="ECO:0000256" key="8">
    <source>
        <dbReference type="SAM" id="Phobius"/>
    </source>
</evidence>
<organism evidence="10 11">
    <name type="scientific">Sphagnum troendelagicum</name>
    <dbReference type="NCBI Taxonomy" id="128251"/>
    <lineage>
        <taxon>Eukaryota</taxon>
        <taxon>Viridiplantae</taxon>
        <taxon>Streptophyta</taxon>
        <taxon>Embryophyta</taxon>
        <taxon>Bryophyta</taxon>
        <taxon>Sphagnophytina</taxon>
        <taxon>Sphagnopsida</taxon>
        <taxon>Sphagnales</taxon>
        <taxon>Sphagnaceae</taxon>
        <taxon>Sphagnum</taxon>
    </lineage>
</organism>
<dbReference type="Proteomes" id="UP001497512">
    <property type="component" value="Chromosome 14"/>
</dbReference>
<evidence type="ECO:0000313" key="11">
    <source>
        <dbReference type="Proteomes" id="UP001497512"/>
    </source>
</evidence>
<name>A0ABP0TRF7_9BRYO</name>
<dbReference type="InterPro" id="IPR002110">
    <property type="entry name" value="Ankyrin_rpt"/>
</dbReference>
<evidence type="ECO:0000259" key="9">
    <source>
        <dbReference type="Pfam" id="PF13962"/>
    </source>
</evidence>
<evidence type="ECO:0000256" key="4">
    <source>
        <dbReference type="ARBA" id="ARBA00022989"/>
    </source>
</evidence>
<dbReference type="SMART" id="SM00248">
    <property type="entry name" value="ANK"/>
    <property type="match status" value="4"/>
</dbReference>
<dbReference type="InterPro" id="IPR036770">
    <property type="entry name" value="Ankyrin_rpt-contain_sf"/>
</dbReference>
<sequence length="637" mass="71159">MASCSHKTYKASSDVPECNEQVFTMEGHFKKLLRPRSLIRDLKVEPHYEKLSRLPRSLICELREVSNEIKMSKSLEEDARDVISDDPEEQLLQAIRRGATPGEVESYLNLTFQNISPGVDEEINEEFPSASLDTQGNERDKRCALARGWVYDKALGEAKDDTPIEEFLVKKLQTDECLKRGGHCTMVDCSAVRWNMVNIVLALIRWRGAADDGRFLKKEELLAIAVEYGHVELVQHLTKMHDVNVNITFNDIWDVFSCLEDWKPNNARLTERTYIFSNNHFVFLEPIGSAARMGNVDMVISLLACDRIDVNEGIPLHWAAAMGHLDVVEELLKSKKQVDVNAVKMIPLEHEDEKDRYGFHFSPLHLASLFGHASVVKALCEDKTGRLRANTDNRRGITALQIATEMKRHQIMKTLLERPEVAKQVEGLYRDRQVHVDAANAILVGAALIASVTFAGWLQPPLGYSAFFGSASIEVGAPSPSGIYPSFVSVAGHPIMQIFWFFNSMSFFFAIATLMVGASAAHPPKLGIFIGEVVQSLRASLSLAYILLTISVGCVMGAFASAGFLVLPPVQKYMVNMRVTVGIGVTVVFVAWTSSKLLYVLKVMKKIVKNIIDQILVTESMIKILTGTKRRKPASFF</sequence>
<evidence type="ECO:0000256" key="3">
    <source>
        <dbReference type="ARBA" id="ARBA00022737"/>
    </source>
</evidence>
<feature type="transmembrane region" description="Helical" evidence="8">
    <location>
        <begin position="542"/>
        <end position="567"/>
    </location>
</feature>
<evidence type="ECO:0000313" key="10">
    <source>
        <dbReference type="EMBL" id="CAK9203087.1"/>
    </source>
</evidence>
<keyword evidence="6 8" id="KW-0472">Membrane</keyword>
<evidence type="ECO:0000256" key="6">
    <source>
        <dbReference type="ARBA" id="ARBA00023136"/>
    </source>
</evidence>
<evidence type="ECO:0000256" key="1">
    <source>
        <dbReference type="ARBA" id="ARBA00004141"/>
    </source>
</evidence>
<protein>
    <recommendedName>
        <fullName evidence="9">PGG domain-containing protein</fullName>
    </recommendedName>
</protein>
<feature type="transmembrane region" description="Helical" evidence="8">
    <location>
        <begin position="579"/>
        <end position="601"/>
    </location>
</feature>
<feature type="domain" description="PGG" evidence="9">
    <location>
        <begin position="437"/>
        <end position="564"/>
    </location>
</feature>
<comment type="subcellular location">
    <subcellularLocation>
        <location evidence="1">Membrane</location>
        <topology evidence="1">Multi-pass membrane protein</topology>
    </subcellularLocation>
</comment>
<reference evidence="10" key="1">
    <citation type="submission" date="2024-02" db="EMBL/GenBank/DDBJ databases">
        <authorList>
            <consortium name="ELIXIR-Norway"/>
            <consortium name="Elixir Norway"/>
        </authorList>
    </citation>
    <scope>NUCLEOTIDE SEQUENCE</scope>
</reference>
<keyword evidence="2 8" id="KW-0812">Transmembrane</keyword>
<feature type="repeat" description="ANK" evidence="7">
    <location>
        <begin position="311"/>
        <end position="343"/>
    </location>
</feature>
<accession>A0ABP0TRF7</accession>
<feature type="transmembrane region" description="Helical" evidence="8">
    <location>
        <begin position="438"/>
        <end position="458"/>
    </location>
</feature>
<dbReference type="Gene3D" id="1.25.40.20">
    <property type="entry name" value="Ankyrin repeat-containing domain"/>
    <property type="match status" value="1"/>
</dbReference>
<dbReference type="PANTHER" id="PTHR24186">
    <property type="entry name" value="PROTEIN PHOSPHATASE 1 REGULATORY SUBUNIT"/>
    <property type="match status" value="1"/>
</dbReference>